<gene>
    <name evidence="1" type="ORF">PGLA1383_LOCUS31118</name>
</gene>
<evidence type="ECO:0000313" key="1">
    <source>
        <dbReference type="EMBL" id="CAE8613348.1"/>
    </source>
</evidence>
<accession>A0A813FGP0</accession>
<organism evidence="1 2">
    <name type="scientific">Polarella glacialis</name>
    <name type="common">Dinoflagellate</name>
    <dbReference type="NCBI Taxonomy" id="89957"/>
    <lineage>
        <taxon>Eukaryota</taxon>
        <taxon>Sar</taxon>
        <taxon>Alveolata</taxon>
        <taxon>Dinophyceae</taxon>
        <taxon>Suessiales</taxon>
        <taxon>Suessiaceae</taxon>
        <taxon>Polarella</taxon>
    </lineage>
</organism>
<reference evidence="1" key="1">
    <citation type="submission" date="2021-02" db="EMBL/GenBank/DDBJ databases">
        <authorList>
            <person name="Dougan E. K."/>
            <person name="Rhodes N."/>
            <person name="Thang M."/>
            <person name="Chan C."/>
        </authorList>
    </citation>
    <scope>NUCLEOTIDE SEQUENCE</scope>
</reference>
<dbReference type="EMBL" id="CAJNNV010025242">
    <property type="protein sequence ID" value="CAE8613348.1"/>
    <property type="molecule type" value="Genomic_DNA"/>
</dbReference>
<protein>
    <submittedName>
        <fullName evidence="1">Uncharacterized protein</fullName>
    </submittedName>
</protein>
<proteinExistence type="predicted"/>
<dbReference type="AlphaFoldDB" id="A0A813FGP0"/>
<evidence type="ECO:0000313" key="2">
    <source>
        <dbReference type="Proteomes" id="UP000654075"/>
    </source>
</evidence>
<name>A0A813FGP0_POLGL</name>
<sequence length="131" mass="14410">MQNFAVTEPQRQETLTQTAATALAAAFDYDRKKWSFSETEEACRNQGVAFLTMVTETTGAWSEDATSVLLLMAKAMAVRFGRAAKEELQELFQNAAVSVRRANARACLRRRGEDVSSVGAALLFAQEVLIT</sequence>
<keyword evidence="2" id="KW-1185">Reference proteome</keyword>
<comment type="caution">
    <text evidence="1">The sequence shown here is derived from an EMBL/GenBank/DDBJ whole genome shotgun (WGS) entry which is preliminary data.</text>
</comment>
<dbReference type="Proteomes" id="UP000654075">
    <property type="component" value="Unassembled WGS sequence"/>
</dbReference>